<accession>A0A9W6QGR8</accession>
<gene>
    <name evidence="1" type="ORF">Kpho02_69740</name>
</gene>
<evidence type="ECO:0000313" key="1">
    <source>
        <dbReference type="EMBL" id="GLW74676.1"/>
    </source>
</evidence>
<comment type="caution">
    <text evidence="1">The sequence shown here is derived from an EMBL/GenBank/DDBJ whole genome shotgun (WGS) entry which is preliminary data.</text>
</comment>
<proteinExistence type="predicted"/>
<sequence length="179" mass="19088">MTATPATAHIGNGPRSAEASLLAYLRLSAELSEQSAHGTSGWRYRSPYHLLLEHGRWFIPAALPPAISRLEERYCYANASRTARDNAGLLYVEGFGAVDAGQVVPIAHGWCASADGTAVDPTWSDGAGVAYFGIPFADRSLWPDPDLGGSLLQEPRNYLPLLRDGLPANAVASVGRPES</sequence>
<evidence type="ECO:0000313" key="2">
    <source>
        <dbReference type="Proteomes" id="UP001165041"/>
    </source>
</evidence>
<protein>
    <submittedName>
        <fullName evidence="1">Uncharacterized protein</fullName>
    </submittedName>
</protein>
<organism evidence="1 2">
    <name type="scientific">Kitasatospora phosalacinea</name>
    <dbReference type="NCBI Taxonomy" id="2065"/>
    <lineage>
        <taxon>Bacteria</taxon>
        <taxon>Bacillati</taxon>
        <taxon>Actinomycetota</taxon>
        <taxon>Actinomycetes</taxon>
        <taxon>Kitasatosporales</taxon>
        <taxon>Streptomycetaceae</taxon>
        <taxon>Kitasatospora</taxon>
    </lineage>
</organism>
<dbReference type="EMBL" id="BSSA01000038">
    <property type="protein sequence ID" value="GLW74676.1"/>
    <property type="molecule type" value="Genomic_DNA"/>
</dbReference>
<name>A0A9W6QGR8_9ACTN</name>
<dbReference type="AlphaFoldDB" id="A0A9W6QGR8"/>
<dbReference type="Proteomes" id="UP001165041">
    <property type="component" value="Unassembled WGS sequence"/>
</dbReference>
<reference evidence="1" key="1">
    <citation type="submission" date="2023-02" db="EMBL/GenBank/DDBJ databases">
        <title>Kitasatospora phosalacinea NBRC 14627.</title>
        <authorList>
            <person name="Ichikawa N."/>
            <person name="Sato H."/>
            <person name="Tonouchi N."/>
        </authorList>
    </citation>
    <scope>NUCLEOTIDE SEQUENCE</scope>
    <source>
        <strain evidence="1">NBRC 14627</strain>
    </source>
</reference>
<dbReference type="RefSeq" id="WP_285740247.1">
    <property type="nucleotide sequence ID" value="NZ_BSSA01000038.1"/>
</dbReference>